<dbReference type="PANTHER" id="PTHR43279">
    <property type="entry name" value="CATECHOL-2,3-DIOXYGENASE"/>
    <property type="match status" value="1"/>
</dbReference>
<dbReference type="Proteomes" id="UP000199126">
    <property type="component" value="Unassembled WGS sequence"/>
</dbReference>
<dbReference type="GO" id="GO:0051213">
    <property type="term" value="F:dioxygenase activity"/>
    <property type="evidence" value="ECO:0007669"/>
    <property type="project" value="UniProtKB-KW"/>
</dbReference>
<dbReference type="InterPro" id="IPR029068">
    <property type="entry name" value="Glyas_Bleomycin-R_OHBP_Dase"/>
</dbReference>
<keyword evidence="2" id="KW-0223">Dioxygenase</keyword>
<gene>
    <name evidence="2" type="ORF">SAMN04487948_11099</name>
</gene>
<feature type="domain" description="VOC" evidence="1">
    <location>
        <begin position="15"/>
        <end position="130"/>
    </location>
</feature>
<dbReference type="InterPro" id="IPR037523">
    <property type="entry name" value="VOC_core"/>
</dbReference>
<dbReference type="PANTHER" id="PTHR43279:SF1">
    <property type="entry name" value="CATECHOL-2,3-DIOXYGENASE"/>
    <property type="match status" value="1"/>
</dbReference>
<dbReference type="CDD" id="cd16359">
    <property type="entry name" value="VOC_BsCatE_like_C"/>
    <property type="match status" value="1"/>
</dbReference>
<accession>A0A1H8UBW6</accession>
<dbReference type="InterPro" id="IPR004360">
    <property type="entry name" value="Glyas_Fos-R_dOase_dom"/>
</dbReference>
<evidence type="ECO:0000313" key="3">
    <source>
        <dbReference type="Proteomes" id="UP000199126"/>
    </source>
</evidence>
<protein>
    <submittedName>
        <fullName evidence="2">Catechol 2,3-dioxygenase</fullName>
    </submittedName>
</protein>
<dbReference type="RefSeq" id="WP_089826054.1">
    <property type="nucleotide sequence ID" value="NZ_FODV01000010.1"/>
</dbReference>
<proteinExistence type="predicted"/>
<dbReference type="Pfam" id="PF00903">
    <property type="entry name" value="Glyoxalase"/>
    <property type="match status" value="2"/>
</dbReference>
<keyword evidence="2" id="KW-0560">Oxidoreductase</keyword>
<name>A0A1H8UBW6_9EURY</name>
<sequence>MTTQPNPDMIPQETHIGQTALRVNDLEEITKFYRDVVGLSVQRRSDTSSVLGAGETPLLVLENDEDALERHRSGAGLFHNAFRVPSREALGDALARIRDLWQLGGASDHGVSEALYLTDPEGNGIEIYRDYPREDWPRRDDGRIRMGTYPLDLDPVEAAAAGDSGLPAGTNMGHLHLEMSSLEAFSDFYVDTLGFEVQTEAPAALFVGAGGYHHHIAANTWNHRTGPISGRGLSWFEVLVPDEESLDAVRGRLIASDIPLTESDDGFVVHDPDEIEIRIRVDSSTQ</sequence>
<reference evidence="3" key="1">
    <citation type="submission" date="2016-10" db="EMBL/GenBank/DDBJ databases">
        <authorList>
            <person name="Varghese N."/>
            <person name="Submissions S."/>
        </authorList>
    </citation>
    <scope>NUCLEOTIDE SEQUENCE [LARGE SCALE GENOMIC DNA]</scope>
    <source>
        <strain evidence="3">CGMCC 1.10121</strain>
    </source>
</reference>
<dbReference type="OrthoDB" id="37941at2157"/>
<dbReference type="SUPFAM" id="SSF54593">
    <property type="entry name" value="Glyoxalase/Bleomycin resistance protein/Dihydroxybiphenyl dioxygenase"/>
    <property type="match status" value="2"/>
</dbReference>
<evidence type="ECO:0000313" key="2">
    <source>
        <dbReference type="EMBL" id="SEP00720.1"/>
    </source>
</evidence>
<keyword evidence="3" id="KW-1185">Reference proteome</keyword>
<dbReference type="EMBL" id="FODV01000010">
    <property type="protein sequence ID" value="SEP00720.1"/>
    <property type="molecule type" value="Genomic_DNA"/>
</dbReference>
<dbReference type="AlphaFoldDB" id="A0A1H8UBW6"/>
<organism evidence="2 3">
    <name type="scientific">Halogranum amylolyticum</name>
    <dbReference type="NCBI Taxonomy" id="660520"/>
    <lineage>
        <taxon>Archaea</taxon>
        <taxon>Methanobacteriati</taxon>
        <taxon>Methanobacteriota</taxon>
        <taxon>Stenosarchaea group</taxon>
        <taxon>Halobacteria</taxon>
        <taxon>Halobacteriales</taxon>
        <taxon>Haloferacaceae</taxon>
    </lineage>
</organism>
<dbReference type="Gene3D" id="3.10.180.10">
    <property type="entry name" value="2,3-Dihydroxybiphenyl 1,2-Dioxygenase, domain 1"/>
    <property type="match status" value="2"/>
</dbReference>
<evidence type="ECO:0000259" key="1">
    <source>
        <dbReference type="PROSITE" id="PS51819"/>
    </source>
</evidence>
<dbReference type="PROSITE" id="PS51819">
    <property type="entry name" value="VOC"/>
    <property type="match status" value="1"/>
</dbReference>